<sequence length="172" mass="18139">MGDQNPDKMAVVNTPSGAQIATPKDGCAAKSRIAVYGSIENSLKVNNFPNEILAAGAGARDGVKNVIDEISPDYSKCMNDSGYALGPGKAGEFAKQRWGVYRAQGQVPSVEEAALAKADAGCQAQSGLINKLQENFFDHAGAWAQDNEGEILKLAEIRAESKKRAQAILSGK</sequence>
<gene>
    <name evidence="1" type="ORF">J2S35_001043</name>
</gene>
<comment type="caution">
    <text evidence="1">The sequence shown here is derived from an EMBL/GenBank/DDBJ whole genome shotgun (WGS) entry which is preliminary data.</text>
</comment>
<protein>
    <submittedName>
        <fullName evidence="1">Uncharacterized protein</fullName>
    </submittedName>
</protein>
<evidence type="ECO:0000313" key="1">
    <source>
        <dbReference type="EMBL" id="MDR6892103.1"/>
    </source>
</evidence>
<dbReference type="Proteomes" id="UP001247307">
    <property type="component" value="Unassembled WGS sequence"/>
</dbReference>
<accession>A0AAE4C623</accession>
<organism evidence="1 2">
    <name type="scientific">Falsarthrobacter nasiphocae</name>
    <dbReference type="NCBI Taxonomy" id="189863"/>
    <lineage>
        <taxon>Bacteria</taxon>
        <taxon>Bacillati</taxon>
        <taxon>Actinomycetota</taxon>
        <taxon>Actinomycetes</taxon>
        <taxon>Micrococcales</taxon>
        <taxon>Micrococcaceae</taxon>
        <taxon>Falsarthrobacter</taxon>
    </lineage>
</organism>
<dbReference type="AlphaFoldDB" id="A0AAE4C623"/>
<name>A0AAE4C623_9MICC</name>
<dbReference type="EMBL" id="JAVDUI010000001">
    <property type="protein sequence ID" value="MDR6892103.1"/>
    <property type="molecule type" value="Genomic_DNA"/>
</dbReference>
<reference evidence="1" key="1">
    <citation type="submission" date="2023-07" db="EMBL/GenBank/DDBJ databases">
        <title>Sequencing the genomes of 1000 actinobacteria strains.</title>
        <authorList>
            <person name="Klenk H.-P."/>
        </authorList>
    </citation>
    <scope>NUCLEOTIDE SEQUENCE</scope>
    <source>
        <strain evidence="1">DSM 13988</strain>
    </source>
</reference>
<proteinExistence type="predicted"/>
<evidence type="ECO:0000313" key="2">
    <source>
        <dbReference type="Proteomes" id="UP001247307"/>
    </source>
</evidence>
<keyword evidence="2" id="KW-1185">Reference proteome</keyword>
<dbReference type="RefSeq" id="WP_309850650.1">
    <property type="nucleotide sequence ID" value="NZ_JAVDUI010000001.1"/>
</dbReference>